<dbReference type="InterPro" id="IPR011008">
    <property type="entry name" value="Dimeric_a/b-barrel"/>
</dbReference>
<dbReference type="EMBL" id="JAZHXI010000004">
    <property type="protein sequence ID" value="KAL2072867.1"/>
    <property type="molecule type" value="Genomic_DNA"/>
</dbReference>
<protein>
    <recommendedName>
        <fullName evidence="3">ABM domain-containing protein</fullName>
    </recommendedName>
</protein>
<dbReference type="Proteomes" id="UP001595075">
    <property type="component" value="Unassembled WGS sequence"/>
</dbReference>
<dbReference type="SUPFAM" id="SSF54909">
    <property type="entry name" value="Dimeric alpha+beta barrel"/>
    <property type="match status" value="1"/>
</dbReference>
<dbReference type="Gene3D" id="3.30.70.100">
    <property type="match status" value="1"/>
</dbReference>
<keyword evidence="2" id="KW-1185">Reference proteome</keyword>
<gene>
    <name evidence="1" type="ORF">VTL71DRAFT_12210</name>
</gene>
<evidence type="ECO:0000313" key="1">
    <source>
        <dbReference type="EMBL" id="KAL2072867.1"/>
    </source>
</evidence>
<sequence>MLNRTIGLSDFCCLPDAKPHRGGWCKTWRSWSRLRPDYATLLSEEPDWKPTEVERVYFWEMYVDGFDGSKYGNFDGDEKQRFTMQPMRVLSLNDIRRRIQNFGPNNNVWSAPGHVNHHWRYLTTSLSLALLTFLLELITFTKHKDFKMTSPVLAPKVSFILQVKVTFDPKDRDTFLKYFKPAYDTVIKEPECAYFFVGENIQEPGVIRWTEGWTKDVAWFMAEQMSKPYYEPYLKATEPLFTSERVAEVYSPVEGMGHITMDA</sequence>
<proteinExistence type="predicted"/>
<reference evidence="1 2" key="1">
    <citation type="journal article" date="2024" name="Commun. Biol.">
        <title>Comparative genomic analysis of thermophilic fungi reveals convergent evolutionary adaptations and gene losses.</title>
        <authorList>
            <person name="Steindorff A.S."/>
            <person name="Aguilar-Pontes M.V."/>
            <person name="Robinson A.J."/>
            <person name="Andreopoulos B."/>
            <person name="LaButti K."/>
            <person name="Kuo A."/>
            <person name="Mondo S."/>
            <person name="Riley R."/>
            <person name="Otillar R."/>
            <person name="Haridas S."/>
            <person name="Lipzen A."/>
            <person name="Grimwood J."/>
            <person name="Schmutz J."/>
            <person name="Clum A."/>
            <person name="Reid I.D."/>
            <person name="Moisan M.C."/>
            <person name="Butler G."/>
            <person name="Nguyen T.T.M."/>
            <person name="Dewar K."/>
            <person name="Conant G."/>
            <person name="Drula E."/>
            <person name="Henrissat B."/>
            <person name="Hansel C."/>
            <person name="Singer S."/>
            <person name="Hutchinson M.I."/>
            <person name="de Vries R.P."/>
            <person name="Natvig D.O."/>
            <person name="Powell A.J."/>
            <person name="Tsang A."/>
            <person name="Grigoriev I.V."/>
        </authorList>
    </citation>
    <scope>NUCLEOTIDE SEQUENCE [LARGE SCALE GENOMIC DNA]</scope>
    <source>
        <strain evidence="1 2">CBS 494.80</strain>
    </source>
</reference>
<organism evidence="1 2">
    <name type="scientific">Oculimacula yallundae</name>
    <dbReference type="NCBI Taxonomy" id="86028"/>
    <lineage>
        <taxon>Eukaryota</taxon>
        <taxon>Fungi</taxon>
        <taxon>Dikarya</taxon>
        <taxon>Ascomycota</taxon>
        <taxon>Pezizomycotina</taxon>
        <taxon>Leotiomycetes</taxon>
        <taxon>Helotiales</taxon>
        <taxon>Ploettnerulaceae</taxon>
        <taxon>Oculimacula</taxon>
    </lineage>
</organism>
<comment type="caution">
    <text evidence="1">The sequence shown here is derived from an EMBL/GenBank/DDBJ whole genome shotgun (WGS) entry which is preliminary data.</text>
</comment>
<evidence type="ECO:0000313" key="2">
    <source>
        <dbReference type="Proteomes" id="UP001595075"/>
    </source>
</evidence>
<evidence type="ECO:0008006" key="3">
    <source>
        <dbReference type="Google" id="ProtNLM"/>
    </source>
</evidence>
<accession>A0ABR4CSU1</accession>
<name>A0ABR4CSU1_9HELO</name>